<feature type="transmembrane region" description="Helical" evidence="1">
    <location>
        <begin position="125"/>
        <end position="149"/>
    </location>
</feature>
<reference evidence="2" key="1">
    <citation type="submission" date="2021-02" db="EMBL/GenBank/DDBJ databases">
        <authorList>
            <person name="Dougan E. K."/>
            <person name="Rhodes N."/>
            <person name="Thang M."/>
            <person name="Chan C."/>
        </authorList>
    </citation>
    <scope>NUCLEOTIDE SEQUENCE</scope>
</reference>
<evidence type="ECO:0000256" key="1">
    <source>
        <dbReference type="SAM" id="Phobius"/>
    </source>
</evidence>
<evidence type="ECO:0008006" key="4">
    <source>
        <dbReference type="Google" id="ProtNLM"/>
    </source>
</evidence>
<keyword evidence="1" id="KW-1133">Transmembrane helix</keyword>
<evidence type="ECO:0000313" key="3">
    <source>
        <dbReference type="Proteomes" id="UP000626109"/>
    </source>
</evidence>
<proteinExistence type="predicted"/>
<accession>A0A813I895</accession>
<dbReference type="Proteomes" id="UP000626109">
    <property type="component" value="Unassembled WGS sequence"/>
</dbReference>
<evidence type="ECO:0000313" key="2">
    <source>
        <dbReference type="EMBL" id="CAE8646367.1"/>
    </source>
</evidence>
<name>A0A813I895_POLGL</name>
<feature type="transmembrane region" description="Helical" evidence="1">
    <location>
        <begin position="190"/>
        <end position="211"/>
    </location>
</feature>
<organism evidence="2 3">
    <name type="scientific">Polarella glacialis</name>
    <name type="common">Dinoflagellate</name>
    <dbReference type="NCBI Taxonomy" id="89957"/>
    <lineage>
        <taxon>Eukaryota</taxon>
        <taxon>Sar</taxon>
        <taxon>Alveolata</taxon>
        <taxon>Dinophyceae</taxon>
        <taxon>Suessiales</taxon>
        <taxon>Suessiaceae</taxon>
        <taxon>Polarella</taxon>
    </lineage>
</organism>
<comment type="caution">
    <text evidence="2">The sequence shown here is derived from an EMBL/GenBank/DDBJ whole genome shotgun (WGS) entry which is preliminary data.</text>
</comment>
<protein>
    <recommendedName>
        <fullName evidence="4">Ion transport domain-containing protein</fullName>
    </recommendedName>
</protein>
<keyword evidence="1" id="KW-0472">Membrane</keyword>
<dbReference type="AlphaFoldDB" id="A0A813I895"/>
<keyword evidence="1" id="KW-0812">Transmembrane</keyword>
<dbReference type="EMBL" id="CAJNNW010004370">
    <property type="protein sequence ID" value="CAE8646367.1"/>
    <property type="molecule type" value="Genomic_DNA"/>
</dbReference>
<sequence>MAFAGHSQLHSFLRILSAPLGGFVVIDCGWSVCCCFFENPEVPFGIFRGLILAHLLVRTSDDYSLDLACDAVIEPNADQNYGNSYERGLLGLDIMIQAANALLLLKNACPATEFSRTLLSIVESFLRLWIVLAILIFVFFALVAAFFVMESRLDYGDLFEKVYRGIFLADGAGLDSMECGDGDQKELDVYMTLGSTFAVTICILNVSIAIFTSEYEYARQESWLRFWKWRARRCAEAFLSPTWPWALDLQLEAWERQ</sequence>
<gene>
    <name evidence="2" type="ORF">PGLA2088_LOCUS4743</name>
</gene>